<reference evidence="1 2" key="1">
    <citation type="submission" date="2019-06" db="EMBL/GenBank/DDBJ databases">
        <title>Genomic Encyclopedia of Archaeal and Bacterial Type Strains, Phase II (KMG-II): from individual species to whole genera.</title>
        <authorList>
            <person name="Goeker M."/>
        </authorList>
    </citation>
    <scope>NUCLEOTIDE SEQUENCE [LARGE SCALE GENOMIC DNA]</scope>
    <source>
        <strain evidence="1 2">DSM 24789</strain>
    </source>
</reference>
<evidence type="ECO:0000313" key="2">
    <source>
        <dbReference type="Proteomes" id="UP000320773"/>
    </source>
</evidence>
<organism evidence="1 2">
    <name type="scientific">Flavobacterium branchiophilum</name>
    <dbReference type="NCBI Taxonomy" id="55197"/>
    <lineage>
        <taxon>Bacteria</taxon>
        <taxon>Pseudomonadati</taxon>
        <taxon>Bacteroidota</taxon>
        <taxon>Flavobacteriia</taxon>
        <taxon>Flavobacteriales</taxon>
        <taxon>Flavobacteriaceae</taxon>
        <taxon>Flavobacterium</taxon>
    </lineage>
</organism>
<gene>
    <name evidence="1" type="ORF">BC670_0948</name>
</gene>
<dbReference type="EMBL" id="VFPJ01000001">
    <property type="protein sequence ID" value="TQM40085.1"/>
    <property type="molecule type" value="Genomic_DNA"/>
</dbReference>
<dbReference type="Proteomes" id="UP000320773">
    <property type="component" value="Unassembled WGS sequence"/>
</dbReference>
<comment type="caution">
    <text evidence="1">The sequence shown here is derived from an EMBL/GenBank/DDBJ whole genome shotgun (WGS) entry which is preliminary data.</text>
</comment>
<accession>A0A543G218</accession>
<protein>
    <submittedName>
        <fullName evidence="1">Uncharacterized protein</fullName>
    </submittedName>
</protein>
<evidence type="ECO:0000313" key="1">
    <source>
        <dbReference type="EMBL" id="TQM40085.1"/>
    </source>
</evidence>
<dbReference type="AlphaFoldDB" id="A0A543G218"/>
<proteinExistence type="predicted"/>
<sequence>MKAGKDNVNKQLEAGRCFSEYIIATLNRVYNLKISPQIRKISIRKTHVTPKPQQRKKVEYLDNLHTFRDSKFWLKKYLD</sequence>
<name>A0A543G218_9FLAO</name>